<dbReference type="InterPro" id="IPR029056">
    <property type="entry name" value="Ribokinase-like"/>
</dbReference>
<dbReference type="PATRIC" id="fig|54915.3.peg.883"/>
<comment type="caution">
    <text evidence="5">The sequence shown here is derived from an EMBL/GenBank/DDBJ whole genome shotgun (WGS) entry which is preliminary data.</text>
</comment>
<evidence type="ECO:0000259" key="3">
    <source>
        <dbReference type="Pfam" id="PF00294"/>
    </source>
</evidence>
<dbReference type="GO" id="GO:0005829">
    <property type="term" value="C:cytosol"/>
    <property type="evidence" value="ECO:0007669"/>
    <property type="project" value="TreeGrafter"/>
</dbReference>
<reference evidence="4 7" key="3">
    <citation type="submission" date="2019-06" db="EMBL/GenBank/DDBJ databases">
        <title>Whole genome shotgun sequence of Brevibacillus reuszeri NBRC 15719.</title>
        <authorList>
            <person name="Hosoyama A."/>
            <person name="Uohara A."/>
            <person name="Ohji S."/>
            <person name="Ichikawa N."/>
        </authorList>
    </citation>
    <scope>NUCLEOTIDE SEQUENCE [LARGE SCALE GENOMIC DNA]</scope>
    <source>
        <strain evidence="4 7">NBRC 15719</strain>
    </source>
</reference>
<name>A0A0K9YU81_9BACL</name>
<dbReference type="Proteomes" id="UP000036834">
    <property type="component" value="Unassembled WGS sequence"/>
</dbReference>
<dbReference type="RefSeq" id="WP_049738254.1">
    <property type="nucleotide sequence ID" value="NZ_BJON01000026.1"/>
</dbReference>
<feature type="domain" description="Carbohydrate kinase PfkB" evidence="3">
    <location>
        <begin position="9"/>
        <end position="294"/>
    </location>
</feature>
<evidence type="ECO:0000313" key="5">
    <source>
        <dbReference type="EMBL" id="KNB72207.1"/>
    </source>
</evidence>
<keyword evidence="7" id="KW-1185">Reference proteome</keyword>
<organism evidence="5 6">
    <name type="scientific">Brevibacillus reuszeri</name>
    <dbReference type="NCBI Taxonomy" id="54915"/>
    <lineage>
        <taxon>Bacteria</taxon>
        <taxon>Bacillati</taxon>
        <taxon>Bacillota</taxon>
        <taxon>Bacilli</taxon>
        <taxon>Bacillales</taxon>
        <taxon>Paenibacillaceae</taxon>
        <taxon>Brevibacillus</taxon>
    </lineage>
</organism>
<dbReference type="AlphaFoldDB" id="A0A0K9YU81"/>
<keyword evidence="2 5" id="KW-0418">Kinase</keyword>
<reference evidence="5" key="2">
    <citation type="submission" date="2015-07" db="EMBL/GenBank/DDBJ databases">
        <title>MeaNS - Measles Nucleotide Surveillance Program.</title>
        <authorList>
            <person name="Tran T."/>
            <person name="Druce J."/>
        </authorList>
    </citation>
    <scope>NUCLEOTIDE SEQUENCE</scope>
    <source>
        <strain evidence="5">DSM 9887</strain>
    </source>
</reference>
<dbReference type="Proteomes" id="UP000319578">
    <property type="component" value="Unassembled WGS sequence"/>
</dbReference>
<dbReference type="EMBL" id="LGIQ01000007">
    <property type="protein sequence ID" value="KNB72207.1"/>
    <property type="molecule type" value="Genomic_DNA"/>
</dbReference>
<protein>
    <submittedName>
        <fullName evidence="5">Sugar kinase</fullName>
    </submittedName>
</protein>
<reference evidence="6" key="1">
    <citation type="submission" date="2015-07" db="EMBL/GenBank/DDBJ databases">
        <title>Genome sequencing project for genomic taxonomy and phylogenomics of Bacillus-like bacteria.</title>
        <authorList>
            <person name="Liu B."/>
            <person name="Wang J."/>
            <person name="Zhu Y."/>
            <person name="Liu G."/>
            <person name="Chen Q."/>
            <person name="Chen Z."/>
            <person name="Lan J."/>
            <person name="Che J."/>
            <person name="Ge C."/>
            <person name="Shi H."/>
            <person name="Pan Z."/>
            <person name="Liu X."/>
        </authorList>
    </citation>
    <scope>NUCLEOTIDE SEQUENCE [LARGE SCALE GENOMIC DNA]</scope>
    <source>
        <strain evidence="6">DSM 9887</strain>
    </source>
</reference>
<evidence type="ECO:0000313" key="7">
    <source>
        <dbReference type="Proteomes" id="UP000319578"/>
    </source>
</evidence>
<dbReference type="Pfam" id="PF00294">
    <property type="entry name" value="PfkB"/>
    <property type="match status" value="1"/>
</dbReference>
<evidence type="ECO:0000256" key="2">
    <source>
        <dbReference type="ARBA" id="ARBA00022777"/>
    </source>
</evidence>
<dbReference type="InterPro" id="IPR011611">
    <property type="entry name" value="PfkB_dom"/>
</dbReference>
<evidence type="ECO:0000313" key="6">
    <source>
        <dbReference type="Proteomes" id="UP000036834"/>
    </source>
</evidence>
<dbReference type="Gene3D" id="3.40.1190.20">
    <property type="match status" value="1"/>
</dbReference>
<dbReference type="CDD" id="cd01941">
    <property type="entry name" value="YeiC_kinase_like"/>
    <property type="match status" value="1"/>
</dbReference>
<evidence type="ECO:0000256" key="1">
    <source>
        <dbReference type="ARBA" id="ARBA00022679"/>
    </source>
</evidence>
<dbReference type="PROSITE" id="PS00583">
    <property type="entry name" value="PFKB_KINASES_1"/>
    <property type="match status" value="1"/>
</dbReference>
<sequence>MLEGMSEYWLCVGGANVDVQGVTIARLLPGTSNPGYVQQAAGGVARNVAENLGWLGQEVQLFSLVGEDADGEWLRQITAKSGVSTHGMFRIPSKSTGRYLAIRDLDGDLYAAVSDMDVNDAWTDALIQSGLQRLPQAAGLFMDANLPQAVMQQFLQEAKRLGKKVIVDPVSVKKAEKWRGMLDGVYLLISSIDEIEQLSGQSLYSFYDVERCARKLIEDGIRNVMVICGDAGICLCEQTGSMWLTAPPNPIRETAGDAFAAGVIYAQNKASSLAEQAAYGIALAELSSQKNGMYDIDQLLNRKNFFATTQVQGNERG</sequence>
<proteinExistence type="predicted"/>
<accession>A0A0K9YU81</accession>
<keyword evidence="1" id="KW-0808">Transferase</keyword>
<dbReference type="SUPFAM" id="SSF53613">
    <property type="entry name" value="Ribokinase-like"/>
    <property type="match status" value="1"/>
</dbReference>
<dbReference type="GO" id="GO:0016301">
    <property type="term" value="F:kinase activity"/>
    <property type="evidence" value="ECO:0007669"/>
    <property type="project" value="UniProtKB-KW"/>
</dbReference>
<dbReference type="PANTHER" id="PTHR10584">
    <property type="entry name" value="SUGAR KINASE"/>
    <property type="match status" value="1"/>
</dbReference>
<dbReference type="PANTHER" id="PTHR10584:SF166">
    <property type="entry name" value="RIBOKINASE"/>
    <property type="match status" value="1"/>
</dbReference>
<dbReference type="STRING" id="54915.ADS79_09825"/>
<dbReference type="EMBL" id="BJON01000026">
    <property type="protein sequence ID" value="GED72193.1"/>
    <property type="molecule type" value="Genomic_DNA"/>
</dbReference>
<dbReference type="InterPro" id="IPR002173">
    <property type="entry name" value="Carboh/pur_kinase_PfkB_CS"/>
</dbReference>
<gene>
    <name evidence="5" type="ORF">ADS79_09825</name>
    <name evidence="4" type="ORF">BRE01_58950</name>
</gene>
<evidence type="ECO:0000313" key="4">
    <source>
        <dbReference type="EMBL" id="GED72193.1"/>
    </source>
</evidence>
<dbReference type="OrthoDB" id="9806249at2"/>